<evidence type="ECO:0000256" key="13">
    <source>
        <dbReference type="ARBA" id="ARBA00043078"/>
    </source>
</evidence>
<evidence type="ECO:0000313" key="14">
    <source>
        <dbReference type="EnsemblProtists" id="Phyra77274"/>
    </source>
</evidence>
<evidence type="ECO:0000256" key="5">
    <source>
        <dbReference type="ARBA" id="ARBA00022801"/>
    </source>
</evidence>
<evidence type="ECO:0000256" key="7">
    <source>
        <dbReference type="ARBA" id="ARBA00023180"/>
    </source>
</evidence>
<evidence type="ECO:0000256" key="9">
    <source>
        <dbReference type="ARBA" id="ARBA00023316"/>
    </source>
</evidence>
<dbReference type="AlphaFoldDB" id="H3GLK5"/>
<evidence type="ECO:0000256" key="6">
    <source>
        <dbReference type="ARBA" id="ARBA00023136"/>
    </source>
</evidence>
<dbReference type="VEuPathDB" id="FungiDB:KRP23_10657"/>
<evidence type="ECO:0000256" key="4">
    <source>
        <dbReference type="ARBA" id="ARBA00022475"/>
    </source>
</evidence>
<keyword evidence="5" id="KW-0378">Hydrolase</keyword>
<comment type="catalytic activity">
    <reaction evidence="1">
        <text>Hydrolysis of (1-&gt;3)-beta-D-glucosidic linkages in (1-&gt;3)-beta-D-glucans.</text>
        <dbReference type="EC" id="3.2.1.39"/>
    </reaction>
</comment>
<dbReference type="HOGENOM" id="CLU_022693_1_1_1"/>
<dbReference type="InParanoid" id="H3GLK5"/>
<dbReference type="InterPro" id="IPR017853">
    <property type="entry name" value="GH"/>
</dbReference>
<protein>
    <recommendedName>
        <fullName evidence="3">glucan endo-1,3-beta-D-glucosidase</fullName>
        <ecNumber evidence="3">3.2.1.39</ecNumber>
    </recommendedName>
    <alternativeName>
        <fullName evidence="13">Endo-1,3-beta-glucanase btgC</fullName>
    </alternativeName>
    <alternativeName>
        <fullName evidence="12">Laminarinase btgC</fullName>
    </alternativeName>
</protein>
<name>H3GLK5_PHYRM</name>
<evidence type="ECO:0000256" key="12">
    <source>
        <dbReference type="ARBA" id="ARBA00042373"/>
    </source>
</evidence>
<evidence type="ECO:0000256" key="11">
    <source>
        <dbReference type="ARBA" id="ARBA00037649"/>
    </source>
</evidence>
<keyword evidence="10" id="KW-0624">Polysaccharide degradation</keyword>
<evidence type="ECO:0000256" key="8">
    <source>
        <dbReference type="ARBA" id="ARBA00023277"/>
    </source>
</evidence>
<evidence type="ECO:0000313" key="15">
    <source>
        <dbReference type="Proteomes" id="UP000005238"/>
    </source>
</evidence>
<dbReference type="PANTHER" id="PTHR16631:SF17">
    <property type="entry name" value="GLUCAN ENDO-1,3-BETA-GLUCOSIDASE BTGC"/>
    <property type="match status" value="1"/>
</dbReference>
<dbReference type="EMBL" id="DS566020">
    <property type="status" value="NOT_ANNOTATED_CDS"/>
    <property type="molecule type" value="Genomic_DNA"/>
</dbReference>
<keyword evidence="6" id="KW-0472">Membrane</keyword>
<dbReference type="SUPFAM" id="SSF51445">
    <property type="entry name" value="(Trans)glycosidases"/>
    <property type="match status" value="1"/>
</dbReference>
<evidence type="ECO:0000256" key="1">
    <source>
        <dbReference type="ARBA" id="ARBA00000382"/>
    </source>
</evidence>
<sequence length="227" mass="24343">MANAPLWTTAEDNDMATTHSPMHSLDYPLGDEVLNATKLAASIDTDLATISKYYTHARAYYSQYYGIPVTQYAAKNNVKLHLSVLMTSESSQSAEIDCAVAAVQNYPGTVAAILVGNENLMNGVKSADILSIVFTIKSRLGATLAATVKFGTVQRITEHLNCVYDTETARLNAGLDILALEKHFGLFTYNRSAESTDPDYPRLLNATVTPATASTTASPTTPAPTAT</sequence>
<reference evidence="14" key="2">
    <citation type="submission" date="2015-06" db="UniProtKB">
        <authorList>
            <consortium name="EnsemblProtists"/>
        </authorList>
    </citation>
    <scope>IDENTIFICATION</scope>
    <source>
        <strain evidence="14">Pr102</strain>
    </source>
</reference>
<evidence type="ECO:0000256" key="2">
    <source>
        <dbReference type="ARBA" id="ARBA00004236"/>
    </source>
</evidence>
<keyword evidence="9" id="KW-0961">Cell wall biogenesis/degradation</keyword>
<dbReference type="EC" id="3.2.1.39" evidence="3"/>
<keyword evidence="8" id="KW-0119">Carbohydrate metabolism</keyword>
<dbReference type="Proteomes" id="UP000005238">
    <property type="component" value="Unassembled WGS sequence"/>
</dbReference>
<evidence type="ECO:0000256" key="3">
    <source>
        <dbReference type="ARBA" id="ARBA00012780"/>
    </source>
</evidence>
<keyword evidence="4" id="KW-1003">Cell membrane</keyword>
<accession>H3GLK5</accession>
<dbReference type="EnsemblProtists" id="Phyra77274">
    <property type="protein sequence ID" value="Phyra77274"/>
    <property type="gene ID" value="Phyra77274"/>
</dbReference>
<proteinExistence type="predicted"/>
<dbReference type="GO" id="GO:0071555">
    <property type="term" value="P:cell wall organization"/>
    <property type="evidence" value="ECO:0007669"/>
    <property type="project" value="UniProtKB-KW"/>
</dbReference>
<comment type="subcellular location">
    <subcellularLocation>
        <location evidence="2">Cell membrane</location>
    </subcellularLocation>
</comment>
<reference evidence="15" key="1">
    <citation type="journal article" date="2006" name="Science">
        <title>Phytophthora genome sequences uncover evolutionary origins and mechanisms of pathogenesis.</title>
        <authorList>
            <person name="Tyler B.M."/>
            <person name="Tripathy S."/>
            <person name="Zhang X."/>
            <person name="Dehal P."/>
            <person name="Jiang R.H."/>
            <person name="Aerts A."/>
            <person name="Arredondo F.D."/>
            <person name="Baxter L."/>
            <person name="Bensasson D."/>
            <person name="Beynon J.L."/>
            <person name="Chapman J."/>
            <person name="Damasceno C.M."/>
            <person name="Dorrance A.E."/>
            <person name="Dou D."/>
            <person name="Dickerman A.W."/>
            <person name="Dubchak I.L."/>
            <person name="Garbelotto M."/>
            <person name="Gijzen M."/>
            <person name="Gordon S.G."/>
            <person name="Govers F."/>
            <person name="Grunwald N.J."/>
            <person name="Huang W."/>
            <person name="Ivors K.L."/>
            <person name="Jones R.W."/>
            <person name="Kamoun S."/>
            <person name="Krampis K."/>
            <person name="Lamour K.H."/>
            <person name="Lee M.K."/>
            <person name="McDonald W.H."/>
            <person name="Medina M."/>
            <person name="Meijer H.J."/>
            <person name="Nordberg E.K."/>
            <person name="Maclean D.J."/>
            <person name="Ospina-Giraldo M.D."/>
            <person name="Morris P.F."/>
            <person name="Phuntumart V."/>
            <person name="Putnam N.H."/>
            <person name="Rash S."/>
            <person name="Rose J.K."/>
            <person name="Sakihama Y."/>
            <person name="Salamov A.A."/>
            <person name="Savidor A."/>
            <person name="Scheuring C.F."/>
            <person name="Smith B.M."/>
            <person name="Sobral B.W."/>
            <person name="Terry A."/>
            <person name="Torto-Alalibo T.A."/>
            <person name="Win J."/>
            <person name="Xu Z."/>
            <person name="Zhang H."/>
            <person name="Grigoriev I.V."/>
            <person name="Rokhsar D.S."/>
            <person name="Boore J.L."/>
        </authorList>
    </citation>
    <scope>NUCLEOTIDE SEQUENCE [LARGE SCALE GENOMIC DNA]</scope>
    <source>
        <strain evidence="15">Pr102</strain>
    </source>
</reference>
<dbReference type="eggNOG" id="ENOG502RFMZ">
    <property type="taxonomic scope" value="Eukaryota"/>
</dbReference>
<evidence type="ECO:0000256" key="10">
    <source>
        <dbReference type="ARBA" id="ARBA00023326"/>
    </source>
</evidence>
<keyword evidence="7" id="KW-0325">Glycoprotein</keyword>
<dbReference type="InterPro" id="IPR050732">
    <property type="entry name" value="Beta-glucan_modifiers"/>
</dbReference>
<organism evidence="14 15">
    <name type="scientific">Phytophthora ramorum</name>
    <name type="common">Sudden oak death agent</name>
    <dbReference type="NCBI Taxonomy" id="164328"/>
    <lineage>
        <taxon>Eukaryota</taxon>
        <taxon>Sar</taxon>
        <taxon>Stramenopiles</taxon>
        <taxon>Oomycota</taxon>
        <taxon>Peronosporomycetes</taxon>
        <taxon>Peronosporales</taxon>
        <taxon>Peronosporaceae</taxon>
        <taxon>Phytophthora</taxon>
    </lineage>
</organism>
<keyword evidence="15" id="KW-1185">Reference proteome</keyword>
<dbReference type="GO" id="GO:0042973">
    <property type="term" value="F:glucan endo-1,3-beta-D-glucosidase activity"/>
    <property type="evidence" value="ECO:0007669"/>
    <property type="project" value="UniProtKB-EC"/>
</dbReference>
<dbReference type="STRING" id="164328.H3GLK5"/>
<dbReference type="PANTHER" id="PTHR16631">
    <property type="entry name" value="GLUCAN 1,3-BETA-GLUCOSIDASE"/>
    <property type="match status" value="1"/>
</dbReference>
<dbReference type="GO" id="GO:0005886">
    <property type="term" value="C:plasma membrane"/>
    <property type="evidence" value="ECO:0007669"/>
    <property type="project" value="UniProtKB-SubCell"/>
</dbReference>
<comment type="function">
    <text evidence="11">Glucanases play a role in cell expansion during growth, in cell-cell fusion during mating, and in spore release during sporulation. This enzyme may be involved in beta-glucan degradation. Active on laminarin and lichenan.</text>
</comment>
<dbReference type="VEuPathDB" id="FungiDB:KRP22_13465"/>
<dbReference type="GO" id="GO:0000272">
    <property type="term" value="P:polysaccharide catabolic process"/>
    <property type="evidence" value="ECO:0007669"/>
    <property type="project" value="UniProtKB-KW"/>
</dbReference>